<protein>
    <submittedName>
        <fullName evidence="1">Uncharacterized protein</fullName>
    </submittedName>
</protein>
<dbReference type="RefSeq" id="WP_317225228.1">
    <property type="nucleotide sequence ID" value="NZ_JAWJEJ010000001.1"/>
</dbReference>
<reference evidence="1 2" key="1">
    <citation type="submission" date="2023-10" db="EMBL/GenBank/DDBJ databases">
        <title>Sphingomonas sp. HF-S4 16S ribosomal RNA gene Genome sequencing and assembly.</title>
        <authorList>
            <person name="Lee H."/>
        </authorList>
    </citation>
    <scope>NUCLEOTIDE SEQUENCE [LARGE SCALE GENOMIC DNA]</scope>
    <source>
        <strain evidence="1 2">HF-S4</strain>
    </source>
</reference>
<accession>A0ABU3Y4J5</accession>
<evidence type="ECO:0000313" key="2">
    <source>
        <dbReference type="Proteomes" id="UP001273531"/>
    </source>
</evidence>
<keyword evidence="2" id="KW-1185">Reference proteome</keyword>
<gene>
    <name evidence="1" type="ORF">RZN05_03465</name>
</gene>
<dbReference type="Proteomes" id="UP001273531">
    <property type="component" value="Unassembled WGS sequence"/>
</dbReference>
<dbReference type="EMBL" id="JAWJEJ010000001">
    <property type="protein sequence ID" value="MDV3456027.1"/>
    <property type="molecule type" value="Genomic_DNA"/>
</dbReference>
<organism evidence="1 2">
    <name type="scientific">Sphingomonas agrestis</name>
    <dbReference type="NCBI Taxonomy" id="3080540"/>
    <lineage>
        <taxon>Bacteria</taxon>
        <taxon>Pseudomonadati</taxon>
        <taxon>Pseudomonadota</taxon>
        <taxon>Alphaproteobacteria</taxon>
        <taxon>Sphingomonadales</taxon>
        <taxon>Sphingomonadaceae</taxon>
        <taxon>Sphingomonas</taxon>
    </lineage>
</organism>
<sequence>MTLRLPTIAPEVIECIAEGRSPSIDELHRVADHIWIDIQGDRSAFAWGDLTADSSDRRLTLKAAQAALSGETPKG</sequence>
<evidence type="ECO:0000313" key="1">
    <source>
        <dbReference type="EMBL" id="MDV3456027.1"/>
    </source>
</evidence>
<name>A0ABU3Y4J5_9SPHN</name>
<comment type="caution">
    <text evidence="1">The sequence shown here is derived from an EMBL/GenBank/DDBJ whole genome shotgun (WGS) entry which is preliminary data.</text>
</comment>
<proteinExistence type="predicted"/>